<sequence length="241" mass="26194">MDPAAESPPATPQADAKAPARLPWDFHPALTEERLRICARMLANARRDALAMASYELGDDPWSVGCRAFAFGRHRLRRAAESGEYPWLEVLDDSAHFVFVIGSNGQGVPVRFYRGAADDPTNRTLKQQEVEAEQLSLALGEAAADGLMFRFAVETGEGGRVDRVVFLALRGEERVECFWPVPLELPPAAAGTAEQLRLIADDGYAGPPEQTAPAPPMPAPLPRRKAPAPAMRRPQAQGGLF</sequence>
<comment type="caution">
    <text evidence="2">The sequence shown here is derived from an EMBL/GenBank/DDBJ whole genome shotgun (WGS) entry which is preliminary data.</text>
</comment>
<feature type="compositionally biased region" description="Low complexity" evidence="1">
    <location>
        <begin position="227"/>
        <end position="241"/>
    </location>
</feature>
<dbReference type="EMBL" id="JAUTWS010000005">
    <property type="protein sequence ID" value="MDO9708125.1"/>
    <property type="molecule type" value="Genomic_DNA"/>
</dbReference>
<organism evidence="2 3">
    <name type="scientific">Paracraurococcus lichenis</name>
    <dbReference type="NCBI Taxonomy" id="3064888"/>
    <lineage>
        <taxon>Bacteria</taxon>
        <taxon>Pseudomonadati</taxon>
        <taxon>Pseudomonadota</taxon>
        <taxon>Alphaproteobacteria</taxon>
        <taxon>Acetobacterales</taxon>
        <taxon>Roseomonadaceae</taxon>
        <taxon>Paracraurococcus</taxon>
    </lineage>
</organism>
<protein>
    <submittedName>
        <fullName evidence="2">Uncharacterized protein</fullName>
    </submittedName>
</protein>
<reference evidence="2 3" key="1">
    <citation type="submission" date="2023-08" db="EMBL/GenBank/DDBJ databases">
        <title>The draft genome sequence of Paracraurococcus sp. LOR1-02.</title>
        <authorList>
            <person name="Kingkaew E."/>
            <person name="Tanasupawat S."/>
        </authorList>
    </citation>
    <scope>NUCLEOTIDE SEQUENCE [LARGE SCALE GENOMIC DNA]</scope>
    <source>
        <strain evidence="2 3">LOR1-02</strain>
    </source>
</reference>
<keyword evidence="3" id="KW-1185">Reference proteome</keyword>
<accession>A0ABT9DW47</accession>
<proteinExistence type="predicted"/>
<evidence type="ECO:0000256" key="1">
    <source>
        <dbReference type="SAM" id="MobiDB-lite"/>
    </source>
</evidence>
<name>A0ABT9DW47_9PROT</name>
<gene>
    <name evidence="2" type="ORF">Q7A36_07220</name>
</gene>
<dbReference type="RefSeq" id="WP_305102991.1">
    <property type="nucleotide sequence ID" value="NZ_JAUTWS010000005.1"/>
</dbReference>
<evidence type="ECO:0000313" key="2">
    <source>
        <dbReference type="EMBL" id="MDO9708125.1"/>
    </source>
</evidence>
<dbReference type="Proteomes" id="UP001243009">
    <property type="component" value="Unassembled WGS sequence"/>
</dbReference>
<evidence type="ECO:0000313" key="3">
    <source>
        <dbReference type="Proteomes" id="UP001243009"/>
    </source>
</evidence>
<feature type="region of interest" description="Disordered" evidence="1">
    <location>
        <begin position="202"/>
        <end position="241"/>
    </location>
</feature>